<dbReference type="SUPFAM" id="SSF47598">
    <property type="entry name" value="Ribbon-helix-helix"/>
    <property type="match status" value="1"/>
</dbReference>
<evidence type="ECO:0000313" key="1">
    <source>
        <dbReference type="EMBL" id="MFD1529797.1"/>
    </source>
</evidence>
<gene>
    <name evidence="1" type="ORF">ACFSCY_10125</name>
</gene>
<dbReference type="EMBL" id="JBHUCP010000005">
    <property type="protein sequence ID" value="MFD1529797.1"/>
    <property type="molecule type" value="Genomic_DNA"/>
</dbReference>
<dbReference type="RefSeq" id="WP_343982233.1">
    <property type="nucleotide sequence ID" value="NZ_BAAAJG010000015.1"/>
</dbReference>
<evidence type="ECO:0000313" key="2">
    <source>
        <dbReference type="Proteomes" id="UP001597145"/>
    </source>
</evidence>
<organism evidence="1 2">
    <name type="scientific">Pseudonocardia aurantiaca</name>
    <dbReference type="NCBI Taxonomy" id="75290"/>
    <lineage>
        <taxon>Bacteria</taxon>
        <taxon>Bacillati</taxon>
        <taxon>Actinomycetota</taxon>
        <taxon>Actinomycetes</taxon>
        <taxon>Pseudonocardiales</taxon>
        <taxon>Pseudonocardiaceae</taxon>
        <taxon>Pseudonocardia</taxon>
    </lineage>
</organism>
<dbReference type="CDD" id="cd22231">
    <property type="entry name" value="RHH_NikR_HicB-like"/>
    <property type="match status" value="1"/>
</dbReference>
<proteinExistence type="predicted"/>
<accession>A0ABW4FI97</accession>
<dbReference type="InterPro" id="IPR010985">
    <property type="entry name" value="Ribbon_hlx_hlx"/>
</dbReference>
<protein>
    <submittedName>
        <fullName evidence="1">Ribbon-helix-helix domain-containing protein</fullName>
    </submittedName>
</protein>
<comment type="caution">
    <text evidence="1">The sequence shown here is derived from an EMBL/GenBank/DDBJ whole genome shotgun (WGS) entry which is preliminary data.</text>
</comment>
<sequence length="76" mass="8088">MTAEHVTVSLPPELLRDVRAAVDSGAAESLSAFVADALRTQLSRARALAELERVLGGRPPQDVLDTVRRDLGLPVA</sequence>
<reference evidence="2" key="1">
    <citation type="journal article" date="2019" name="Int. J. Syst. Evol. Microbiol.">
        <title>The Global Catalogue of Microorganisms (GCM) 10K type strain sequencing project: providing services to taxonomists for standard genome sequencing and annotation.</title>
        <authorList>
            <consortium name="The Broad Institute Genomics Platform"/>
            <consortium name="The Broad Institute Genome Sequencing Center for Infectious Disease"/>
            <person name="Wu L."/>
            <person name="Ma J."/>
        </authorList>
    </citation>
    <scope>NUCLEOTIDE SEQUENCE [LARGE SCALE GENOMIC DNA]</scope>
    <source>
        <strain evidence="2">JCM 12165</strain>
    </source>
</reference>
<name>A0ABW4FI97_9PSEU</name>
<dbReference type="Proteomes" id="UP001597145">
    <property type="component" value="Unassembled WGS sequence"/>
</dbReference>
<keyword evidence="2" id="KW-1185">Reference proteome</keyword>